<dbReference type="SUPFAM" id="SSF53756">
    <property type="entry name" value="UDP-Glycosyltransferase/glycogen phosphorylase"/>
    <property type="match status" value="1"/>
</dbReference>
<evidence type="ECO:0000259" key="3">
    <source>
        <dbReference type="Pfam" id="PF00534"/>
    </source>
</evidence>
<dbReference type="RefSeq" id="WP_310090177.1">
    <property type="nucleotide sequence ID" value="NZ_JAVDTT010000001.1"/>
</dbReference>
<dbReference type="Pfam" id="PF00534">
    <property type="entry name" value="Glycos_transf_1"/>
    <property type="match status" value="1"/>
</dbReference>
<protein>
    <submittedName>
        <fullName evidence="5">Glycosyltransferase involved in cell wall biosynthesis</fullName>
    </submittedName>
</protein>
<sequence length="379" mass="41103">MNGTAPLSITHFVENMERGGLERAVIDLIGAQREAGHECRLVCLFDRGALADELSASGVSVETCNKRKGADFRALRRARDLLRGGGVLHTHNAAAHYHAVLASVGLPLQRVINTRHGMGESNPRSRREWLYRRSMSRTDYAVAVCETARRHLHNSGVSPRSALLAIPNGIRTEGFRGADHAVRAWLRSELALPPESRLVGTVGRLEPVKDQANLIRAFRRVRFSVPEAALVLVGDGGLRMELETIAAAEGVAEATRFLGDRGDVPQLLQGLDVFALSSISEGYSIALLEACAAELPIVATDVGGNGEIVRDRINGLLVPARDADALAAAMVEMLLSPDRATAMGRAGREWVTHEGSFRTMAARYEALYRDEAWHPGSDV</sequence>
<evidence type="ECO:0000313" key="6">
    <source>
        <dbReference type="Proteomes" id="UP001254759"/>
    </source>
</evidence>
<accession>A0ABU1RNH4</accession>
<dbReference type="InterPro" id="IPR001296">
    <property type="entry name" value="Glyco_trans_1"/>
</dbReference>
<organism evidence="5 6">
    <name type="scientific">Pseudoxanthomonas sacheonensis</name>
    <dbReference type="NCBI Taxonomy" id="443615"/>
    <lineage>
        <taxon>Bacteria</taxon>
        <taxon>Pseudomonadati</taxon>
        <taxon>Pseudomonadota</taxon>
        <taxon>Gammaproteobacteria</taxon>
        <taxon>Lysobacterales</taxon>
        <taxon>Lysobacteraceae</taxon>
        <taxon>Pseudoxanthomonas</taxon>
    </lineage>
</organism>
<dbReference type="PANTHER" id="PTHR12526">
    <property type="entry name" value="GLYCOSYLTRANSFERASE"/>
    <property type="match status" value="1"/>
</dbReference>
<keyword evidence="6" id="KW-1185">Reference proteome</keyword>
<dbReference type="PANTHER" id="PTHR12526:SF510">
    <property type="entry name" value="D-INOSITOL 3-PHOSPHATE GLYCOSYLTRANSFERASE"/>
    <property type="match status" value="1"/>
</dbReference>
<dbReference type="Pfam" id="PF13439">
    <property type="entry name" value="Glyco_transf_4"/>
    <property type="match status" value="1"/>
</dbReference>
<keyword evidence="2" id="KW-0808">Transferase</keyword>
<dbReference type="Gene3D" id="3.40.50.2000">
    <property type="entry name" value="Glycogen Phosphorylase B"/>
    <property type="match status" value="2"/>
</dbReference>
<name>A0ABU1RNH4_9GAMM</name>
<comment type="caution">
    <text evidence="5">The sequence shown here is derived from an EMBL/GenBank/DDBJ whole genome shotgun (WGS) entry which is preliminary data.</text>
</comment>
<evidence type="ECO:0000313" key="5">
    <source>
        <dbReference type="EMBL" id="MDR6840328.1"/>
    </source>
</evidence>
<reference evidence="5 6" key="1">
    <citation type="submission" date="2023-07" db="EMBL/GenBank/DDBJ databases">
        <title>Sorghum-associated microbial communities from plants grown in Nebraska, USA.</title>
        <authorList>
            <person name="Schachtman D."/>
        </authorList>
    </citation>
    <scope>NUCLEOTIDE SEQUENCE [LARGE SCALE GENOMIC DNA]</scope>
    <source>
        <strain evidence="5 6">BE107</strain>
    </source>
</reference>
<evidence type="ECO:0000256" key="1">
    <source>
        <dbReference type="ARBA" id="ARBA00022676"/>
    </source>
</evidence>
<feature type="domain" description="Glycosyl transferase family 1" evidence="3">
    <location>
        <begin position="187"/>
        <end position="350"/>
    </location>
</feature>
<dbReference type="Proteomes" id="UP001254759">
    <property type="component" value="Unassembled WGS sequence"/>
</dbReference>
<dbReference type="EMBL" id="JAVDTT010000001">
    <property type="protein sequence ID" value="MDR6840328.1"/>
    <property type="molecule type" value="Genomic_DNA"/>
</dbReference>
<evidence type="ECO:0000256" key="2">
    <source>
        <dbReference type="ARBA" id="ARBA00022679"/>
    </source>
</evidence>
<evidence type="ECO:0000259" key="4">
    <source>
        <dbReference type="Pfam" id="PF13439"/>
    </source>
</evidence>
<proteinExistence type="predicted"/>
<gene>
    <name evidence="5" type="ORF">J2W94_000592</name>
</gene>
<dbReference type="InterPro" id="IPR028098">
    <property type="entry name" value="Glyco_trans_4-like_N"/>
</dbReference>
<feature type="domain" description="Glycosyltransferase subfamily 4-like N-terminal" evidence="4">
    <location>
        <begin position="19"/>
        <end position="173"/>
    </location>
</feature>
<keyword evidence="1" id="KW-0328">Glycosyltransferase</keyword>